<dbReference type="Proteomes" id="UP001497444">
    <property type="component" value="Chromosome 7"/>
</dbReference>
<proteinExistence type="predicted"/>
<reference evidence="1" key="1">
    <citation type="submission" date="2024-02" db="EMBL/GenBank/DDBJ databases">
        <authorList>
            <consortium name="ELIXIR-Norway"/>
            <consortium name="Elixir Norway"/>
        </authorList>
    </citation>
    <scope>NUCLEOTIDE SEQUENCE</scope>
</reference>
<protein>
    <submittedName>
        <fullName evidence="1">Uncharacterized protein</fullName>
    </submittedName>
</protein>
<dbReference type="EMBL" id="OZ020102">
    <property type="protein sequence ID" value="CAK9275852.1"/>
    <property type="molecule type" value="Genomic_DNA"/>
</dbReference>
<organism evidence="1 2">
    <name type="scientific">Sphagnum jensenii</name>
    <dbReference type="NCBI Taxonomy" id="128206"/>
    <lineage>
        <taxon>Eukaryota</taxon>
        <taxon>Viridiplantae</taxon>
        <taxon>Streptophyta</taxon>
        <taxon>Embryophyta</taxon>
        <taxon>Bryophyta</taxon>
        <taxon>Sphagnophytina</taxon>
        <taxon>Sphagnopsida</taxon>
        <taxon>Sphagnales</taxon>
        <taxon>Sphagnaceae</taxon>
        <taxon>Sphagnum</taxon>
    </lineage>
</organism>
<accession>A0ABP0XB16</accession>
<name>A0ABP0XB16_9BRYO</name>
<keyword evidence="2" id="KW-1185">Reference proteome</keyword>
<evidence type="ECO:0000313" key="1">
    <source>
        <dbReference type="EMBL" id="CAK9275852.1"/>
    </source>
</evidence>
<gene>
    <name evidence="1" type="ORF">CSSPJE1EN1_LOCUS21330</name>
</gene>
<sequence>MWDVWSCTVVSFVEYNATQYLQRDCVRQKERKKKKKVVFGEKKTPEIGIWNSPGAAAGSWGIQHYRMCIYCLNERKQVLGYLVMRIMCTITM</sequence>
<evidence type="ECO:0000313" key="2">
    <source>
        <dbReference type="Proteomes" id="UP001497444"/>
    </source>
</evidence>